<comment type="catalytic activity">
    <reaction evidence="7 8">
        <text>(R)-pantoate + beta-alanine + ATP = (R)-pantothenate + AMP + diphosphate + H(+)</text>
        <dbReference type="Rhea" id="RHEA:10912"/>
        <dbReference type="ChEBI" id="CHEBI:15378"/>
        <dbReference type="ChEBI" id="CHEBI:15980"/>
        <dbReference type="ChEBI" id="CHEBI:29032"/>
        <dbReference type="ChEBI" id="CHEBI:30616"/>
        <dbReference type="ChEBI" id="CHEBI:33019"/>
        <dbReference type="ChEBI" id="CHEBI:57966"/>
        <dbReference type="ChEBI" id="CHEBI:456215"/>
        <dbReference type="EC" id="6.3.2.1"/>
    </reaction>
</comment>
<evidence type="ECO:0000256" key="8">
    <source>
        <dbReference type="HAMAP-Rule" id="MF_00158"/>
    </source>
</evidence>
<dbReference type="InterPro" id="IPR042176">
    <property type="entry name" value="Pantoate_ligase_C"/>
</dbReference>
<keyword evidence="8" id="KW-0963">Cytoplasm</keyword>
<proteinExistence type="inferred from homology"/>
<dbReference type="Gene3D" id="3.30.1300.10">
    <property type="entry name" value="Pantoate-beta-alanine ligase, C-terminal domain"/>
    <property type="match status" value="1"/>
</dbReference>
<dbReference type="PANTHER" id="PTHR21299:SF1">
    <property type="entry name" value="PANTOATE--BETA-ALANINE LIGASE"/>
    <property type="match status" value="1"/>
</dbReference>
<dbReference type="PANTHER" id="PTHR21299">
    <property type="entry name" value="CYTIDYLATE KINASE/PANTOATE-BETA-ALANINE LIGASE"/>
    <property type="match status" value="1"/>
</dbReference>
<dbReference type="InterPro" id="IPR003721">
    <property type="entry name" value="Pantoate_ligase"/>
</dbReference>
<organism evidence="9 10">
    <name type="scientific">Pseudomonas fluorescens</name>
    <dbReference type="NCBI Taxonomy" id="294"/>
    <lineage>
        <taxon>Bacteria</taxon>
        <taxon>Pseudomonadati</taxon>
        <taxon>Pseudomonadota</taxon>
        <taxon>Gammaproteobacteria</taxon>
        <taxon>Pseudomonadales</taxon>
        <taxon>Pseudomonadaceae</taxon>
        <taxon>Pseudomonas</taxon>
    </lineage>
</organism>
<comment type="miscellaneous">
    <text evidence="8">The reaction proceeds by a bi uni uni bi ping pong mechanism.</text>
</comment>
<sequence length="291" mass="32243">MDVIHTISELRTHLKRERDNGKSISFISTMGALHAGHISLVEHGKSISDITVAGIFLNPSHFAEGEDYDKYPRTLETDCSKLEAVRCDIVFAPSVKEIYPLGLDYQATVDVPFLSEQFCGKTRPHFFSAIATVVTKLLNIVQPDFSLFGEKDFQQLAVCRRLVETLNIPTQVIGVPTIRDDSGLALSSRNGYLNDAEREQASHLYQVLLNAKRKILERSSTYSTIESESIEALTRFGFKPDYFSFADALTLEPASDATTDIVILCAAYLDSVRLIDNIVVSKEKTGASTAI</sequence>
<feature type="binding site" evidence="8">
    <location>
        <begin position="186"/>
        <end position="189"/>
    </location>
    <ligand>
        <name>ATP</name>
        <dbReference type="ChEBI" id="CHEBI:30616"/>
    </ligand>
</feature>
<gene>
    <name evidence="8" type="primary">panC</name>
    <name evidence="9" type="ORF">AO353_08630</name>
</gene>
<protein>
    <recommendedName>
        <fullName evidence="8">Pantothenate synthetase</fullName>
        <shortName evidence="8">PS</shortName>
        <ecNumber evidence="8">6.3.2.1</ecNumber>
    </recommendedName>
    <alternativeName>
        <fullName evidence="8">Pantoate--beta-alanine ligase</fullName>
    </alternativeName>
    <alternativeName>
        <fullName evidence="8">Pantoate-activating enzyme</fullName>
    </alternativeName>
</protein>
<feature type="binding site" evidence="8">
    <location>
        <position position="178"/>
    </location>
    <ligand>
        <name>ATP</name>
        <dbReference type="ChEBI" id="CHEBI:30616"/>
    </ligand>
</feature>
<keyword evidence="4 8" id="KW-0566">Pantothenate biosynthesis</keyword>
<dbReference type="Pfam" id="PF02569">
    <property type="entry name" value="Pantoate_ligase"/>
    <property type="match status" value="1"/>
</dbReference>
<evidence type="ECO:0000256" key="4">
    <source>
        <dbReference type="ARBA" id="ARBA00022655"/>
    </source>
</evidence>
<comment type="function">
    <text evidence="8">Catalyzes the condensation of pantoate with beta-alanine in an ATP-dependent reaction via a pantoyl-adenylate intermediate.</text>
</comment>
<evidence type="ECO:0000256" key="1">
    <source>
        <dbReference type="ARBA" id="ARBA00004990"/>
    </source>
</evidence>
<comment type="subcellular location">
    <subcellularLocation>
        <location evidence="8">Cytoplasm</location>
    </subcellularLocation>
</comment>
<comment type="subunit">
    <text evidence="8">Homodimer.</text>
</comment>
<dbReference type="Gene3D" id="3.40.50.620">
    <property type="entry name" value="HUPs"/>
    <property type="match status" value="1"/>
</dbReference>
<dbReference type="CDD" id="cd00560">
    <property type="entry name" value="PanC"/>
    <property type="match status" value="1"/>
</dbReference>
<dbReference type="GO" id="GO:0004592">
    <property type="term" value="F:pantoate-beta-alanine ligase activity"/>
    <property type="evidence" value="ECO:0007669"/>
    <property type="project" value="UniProtKB-UniRule"/>
</dbReference>
<name>A0A0N9WG27_PSEFL</name>
<dbReference type="Proteomes" id="UP000066487">
    <property type="component" value="Chromosome"/>
</dbReference>
<dbReference type="HAMAP" id="MF_00158">
    <property type="entry name" value="PanC"/>
    <property type="match status" value="1"/>
</dbReference>
<dbReference type="GO" id="GO:0005829">
    <property type="term" value="C:cytosol"/>
    <property type="evidence" value="ECO:0007669"/>
    <property type="project" value="TreeGrafter"/>
</dbReference>
<comment type="similarity">
    <text evidence="2 8">Belongs to the pantothenate synthetase family.</text>
</comment>
<comment type="caution">
    <text evidence="8">Lacks conserved residue(s) required for the propagation of feature annotation.</text>
</comment>
<evidence type="ECO:0000256" key="2">
    <source>
        <dbReference type="ARBA" id="ARBA00009256"/>
    </source>
</evidence>
<evidence type="ECO:0000256" key="5">
    <source>
        <dbReference type="ARBA" id="ARBA00022741"/>
    </source>
</evidence>
<dbReference type="AlphaFoldDB" id="A0A0N9WG27"/>
<keyword evidence="6 8" id="KW-0067">ATP-binding</keyword>
<reference evidence="9 10" key="2">
    <citation type="journal article" date="2018" name="Nature">
        <title>Mutant phenotypes for thousands of bacterial genes of unknown function.</title>
        <authorList>
            <person name="Price M.N."/>
            <person name="Wetmore K.M."/>
            <person name="Waters R.J."/>
            <person name="Callaghan M."/>
            <person name="Ray J."/>
            <person name="Liu H."/>
            <person name="Kuehl J.V."/>
            <person name="Melnyk R.A."/>
            <person name="Lamson J.S."/>
            <person name="Suh Y."/>
            <person name="Carlson H.K."/>
            <person name="Esquivel Z."/>
            <person name="Sadeeshkumar H."/>
            <person name="Chakraborty R."/>
            <person name="Zane G.M."/>
            <person name="Rubin B.E."/>
            <person name="Wall J.D."/>
            <person name="Visel A."/>
            <person name="Bristow J."/>
            <person name="Blow M.J."/>
            <person name="Arkin A.P."/>
            <person name="Deutschbauer A.M."/>
        </authorList>
    </citation>
    <scope>NUCLEOTIDE SEQUENCE [LARGE SCALE GENOMIC DNA]</scope>
    <source>
        <strain evidence="9 10">FW300-N2E3</strain>
    </source>
</reference>
<dbReference type="EC" id="6.3.2.1" evidence="8"/>
<feature type="active site" description="Proton donor" evidence="8">
    <location>
        <position position="37"/>
    </location>
</feature>
<evidence type="ECO:0000256" key="3">
    <source>
        <dbReference type="ARBA" id="ARBA00022598"/>
    </source>
</evidence>
<evidence type="ECO:0000313" key="9">
    <source>
        <dbReference type="EMBL" id="ALI01122.1"/>
    </source>
</evidence>
<dbReference type="RefSeq" id="WP_054594545.1">
    <property type="nucleotide sequence ID" value="NZ_CP012830.1"/>
</dbReference>
<feature type="binding site" evidence="8">
    <location>
        <begin position="149"/>
        <end position="152"/>
    </location>
    <ligand>
        <name>ATP</name>
        <dbReference type="ChEBI" id="CHEBI:30616"/>
    </ligand>
</feature>
<dbReference type="OrthoDB" id="9773087at2"/>
<keyword evidence="3 8" id="KW-0436">Ligase</keyword>
<dbReference type="GO" id="GO:0015940">
    <property type="term" value="P:pantothenate biosynthetic process"/>
    <property type="evidence" value="ECO:0007669"/>
    <property type="project" value="UniProtKB-UniRule"/>
</dbReference>
<dbReference type="NCBIfam" id="TIGR00018">
    <property type="entry name" value="panC"/>
    <property type="match status" value="1"/>
</dbReference>
<feature type="binding site" evidence="8">
    <location>
        <begin position="30"/>
        <end position="37"/>
    </location>
    <ligand>
        <name>ATP</name>
        <dbReference type="ChEBI" id="CHEBI:30616"/>
    </ligand>
</feature>
<dbReference type="EMBL" id="CP012830">
    <property type="protein sequence ID" value="ALI01122.1"/>
    <property type="molecule type" value="Genomic_DNA"/>
</dbReference>
<dbReference type="SUPFAM" id="SSF52374">
    <property type="entry name" value="Nucleotidylyl transferase"/>
    <property type="match status" value="1"/>
</dbReference>
<evidence type="ECO:0000313" key="10">
    <source>
        <dbReference type="Proteomes" id="UP000066487"/>
    </source>
</evidence>
<feature type="binding site" evidence="8">
    <location>
        <position position="155"/>
    </location>
    <ligand>
        <name>(R)-pantoate</name>
        <dbReference type="ChEBI" id="CHEBI:15980"/>
    </ligand>
</feature>
<dbReference type="GO" id="GO:0005524">
    <property type="term" value="F:ATP binding"/>
    <property type="evidence" value="ECO:0007669"/>
    <property type="project" value="UniProtKB-KW"/>
</dbReference>
<evidence type="ECO:0000256" key="7">
    <source>
        <dbReference type="ARBA" id="ARBA00048258"/>
    </source>
</evidence>
<dbReference type="UniPathway" id="UPA00028">
    <property type="reaction ID" value="UER00005"/>
</dbReference>
<evidence type="ECO:0000256" key="6">
    <source>
        <dbReference type="ARBA" id="ARBA00022840"/>
    </source>
</evidence>
<comment type="pathway">
    <text evidence="1 8">Cofactor biosynthesis; (R)-pantothenate biosynthesis; (R)-pantothenate from (R)-pantoate and beta-alanine: step 1/1.</text>
</comment>
<dbReference type="InterPro" id="IPR014729">
    <property type="entry name" value="Rossmann-like_a/b/a_fold"/>
</dbReference>
<accession>A0A0N9WG27</accession>
<keyword evidence="5 8" id="KW-0547">Nucleotide-binding</keyword>
<reference evidence="10" key="1">
    <citation type="submission" date="2015-09" db="EMBL/GenBank/DDBJ databases">
        <title>Whole genome sequence of Pseudomonas fluorescens FW300-N2E3.</title>
        <authorList>
            <person name="Ray J."/>
            <person name="Melnyk R."/>
            <person name="Deutschbauer A."/>
        </authorList>
    </citation>
    <scope>NUCLEOTIDE SEQUENCE [LARGE SCALE GENOMIC DNA]</scope>
    <source>
        <strain evidence="10">FW300-N2E3</strain>
    </source>
</reference>